<feature type="transmembrane region" description="Helical" evidence="1">
    <location>
        <begin position="7"/>
        <end position="28"/>
    </location>
</feature>
<dbReference type="Proteomes" id="UP000589984">
    <property type="component" value="Unassembled WGS sequence"/>
</dbReference>
<keyword evidence="1" id="KW-0472">Membrane</keyword>
<gene>
    <name evidence="2" type="ORF">HUO07_00740</name>
</gene>
<dbReference type="RefSeq" id="WP_176301960.1">
    <property type="nucleotide sequence ID" value="NZ_JABWCV010000001.1"/>
</dbReference>
<proteinExistence type="predicted"/>
<feature type="transmembrane region" description="Helical" evidence="1">
    <location>
        <begin position="65"/>
        <end position="84"/>
    </location>
</feature>
<feature type="transmembrane region" description="Helical" evidence="1">
    <location>
        <begin position="90"/>
        <end position="109"/>
    </location>
</feature>
<organism evidence="2 3">
    <name type="scientific">Vreelandella maris</name>
    <dbReference type="NCBI Taxonomy" id="2729617"/>
    <lineage>
        <taxon>Bacteria</taxon>
        <taxon>Pseudomonadati</taxon>
        <taxon>Pseudomonadota</taxon>
        <taxon>Gammaproteobacteria</taxon>
        <taxon>Oceanospirillales</taxon>
        <taxon>Halomonadaceae</taxon>
        <taxon>Vreelandella</taxon>
    </lineage>
</organism>
<dbReference type="AlphaFoldDB" id="A0A7Y6V6T2"/>
<evidence type="ECO:0000313" key="3">
    <source>
        <dbReference type="Proteomes" id="UP000589984"/>
    </source>
</evidence>
<reference evidence="2 3" key="1">
    <citation type="submission" date="2020-06" db="EMBL/GenBank/DDBJ databases">
        <title>Halomonas sp. QX-1 draft genome sequence.</title>
        <authorList>
            <person name="Qiu X."/>
        </authorList>
    </citation>
    <scope>NUCLEOTIDE SEQUENCE [LARGE SCALE GENOMIC DNA]</scope>
    <source>
        <strain evidence="2 3">QX-1</strain>
    </source>
</reference>
<keyword evidence="1" id="KW-0812">Transmembrane</keyword>
<dbReference type="EMBL" id="JABWCV010000001">
    <property type="protein sequence ID" value="NVF12703.1"/>
    <property type="molecule type" value="Genomic_DNA"/>
</dbReference>
<name>A0A7Y6V6T2_9GAMM</name>
<comment type="caution">
    <text evidence="2">The sequence shown here is derived from an EMBL/GenBank/DDBJ whole genome shotgun (WGS) entry which is preliminary data.</text>
</comment>
<sequence>MNLDRAYRLLAAFYTVILIIGVIALLAGGGTLLSPVYLLVGALAVLGLWGYTLKRRFMNPRMWRPLAGILAVGIAIQLVIMLTTPLSSVLLTWMLTSSIFSVMLVIMLFHYGDRDQPLWATEEEHTAAQQLDALLTSNSSLTAVTSDGARENSVKVTKSNSGYQASVTRRSQEGQERFVERFRYPETLVFFLEKFTSVTVNDFKRSNALDDRGSSTAEA</sequence>
<accession>A0A7Y6V6T2</accession>
<evidence type="ECO:0000256" key="1">
    <source>
        <dbReference type="SAM" id="Phobius"/>
    </source>
</evidence>
<evidence type="ECO:0000313" key="2">
    <source>
        <dbReference type="EMBL" id="NVF12703.1"/>
    </source>
</evidence>
<protein>
    <submittedName>
        <fullName evidence="2">Uncharacterized protein</fullName>
    </submittedName>
</protein>
<keyword evidence="1" id="KW-1133">Transmembrane helix</keyword>
<keyword evidence="3" id="KW-1185">Reference proteome</keyword>
<feature type="transmembrane region" description="Helical" evidence="1">
    <location>
        <begin position="34"/>
        <end position="53"/>
    </location>
</feature>